<evidence type="ECO:0000313" key="19">
    <source>
        <dbReference type="Proteomes" id="UP001162131"/>
    </source>
</evidence>
<dbReference type="Gene3D" id="3.30.200.20">
    <property type="entry name" value="Phosphorylase Kinase, domain 1"/>
    <property type="match status" value="1"/>
</dbReference>
<dbReference type="SUPFAM" id="SSF56112">
    <property type="entry name" value="Protein kinase-like (PK-like)"/>
    <property type="match status" value="1"/>
</dbReference>
<name>A0AAU9JDK6_9CILI</name>
<organism evidence="18 19">
    <name type="scientific">Blepharisma stoltei</name>
    <dbReference type="NCBI Taxonomy" id="1481888"/>
    <lineage>
        <taxon>Eukaryota</taxon>
        <taxon>Sar</taxon>
        <taxon>Alveolata</taxon>
        <taxon>Ciliophora</taxon>
        <taxon>Postciliodesmatophora</taxon>
        <taxon>Heterotrichea</taxon>
        <taxon>Heterotrichida</taxon>
        <taxon>Blepharismidae</taxon>
        <taxon>Blepharisma</taxon>
    </lineage>
</organism>
<evidence type="ECO:0000256" key="6">
    <source>
        <dbReference type="ARBA" id="ARBA00022737"/>
    </source>
</evidence>
<dbReference type="GO" id="GO:0046872">
    <property type="term" value="F:metal ion binding"/>
    <property type="evidence" value="ECO:0007669"/>
    <property type="project" value="UniProtKB-KW"/>
</dbReference>
<evidence type="ECO:0000256" key="4">
    <source>
        <dbReference type="ARBA" id="ARBA00022679"/>
    </source>
</evidence>
<dbReference type="Gene3D" id="1.10.510.10">
    <property type="entry name" value="Transferase(Phosphotransferase) domain 1"/>
    <property type="match status" value="1"/>
</dbReference>
<evidence type="ECO:0000256" key="3">
    <source>
        <dbReference type="ARBA" id="ARBA00022527"/>
    </source>
</evidence>
<gene>
    <name evidence="18" type="ORF">BSTOLATCC_MIC34775</name>
</gene>
<dbReference type="PROSITE" id="PS00107">
    <property type="entry name" value="PROTEIN_KINASE_ATP"/>
    <property type="match status" value="1"/>
</dbReference>
<evidence type="ECO:0000256" key="16">
    <source>
        <dbReference type="SAM" id="Coils"/>
    </source>
</evidence>
<dbReference type="Proteomes" id="UP001162131">
    <property type="component" value="Unassembled WGS sequence"/>
</dbReference>
<protein>
    <recommendedName>
        <fullName evidence="2">non-specific serine/threonine protein kinase</fullName>
        <ecNumber evidence="2">2.7.11.1</ecNumber>
    </recommendedName>
</protein>
<comment type="cofactor">
    <cofactor evidence="1">
        <name>Mg(2+)</name>
        <dbReference type="ChEBI" id="CHEBI:18420"/>
    </cofactor>
</comment>
<evidence type="ECO:0000256" key="13">
    <source>
        <dbReference type="ARBA" id="ARBA00048679"/>
    </source>
</evidence>
<dbReference type="FunFam" id="3.30.200.20:FF:000315">
    <property type="entry name" value="Calcium-dependent protein kinase 3"/>
    <property type="match status" value="1"/>
</dbReference>
<dbReference type="InterPro" id="IPR017441">
    <property type="entry name" value="Protein_kinase_ATP_BS"/>
</dbReference>
<comment type="caution">
    <text evidence="18">The sequence shown here is derived from an EMBL/GenBank/DDBJ whole genome shotgun (WGS) entry which is preliminary data.</text>
</comment>
<feature type="coiled-coil region" evidence="16">
    <location>
        <begin position="158"/>
        <end position="185"/>
    </location>
</feature>
<evidence type="ECO:0000256" key="2">
    <source>
        <dbReference type="ARBA" id="ARBA00012513"/>
    </source>
</evidence>
<keyword evidence="4" id="KW-0808">Transferase</keyword>
<keyword evidence="8" id="KW-0418">Kinase</keyword>
<evidence type="ECO:0000256" key="15">
    <source>
        <dbReference type="RuleBase" id="RU000304"/>
    </source>
</evidence>
<dbReference type="InterPro" id="IPR011009">
    <property type="entry name" value="Kinase-like_dom_sf"/>
</dbReference>
<dbReference type="AlphaFoldDB" id="A0AAU9JDK6"/>
<feature type="domain" description="Protein kinase" evidence="17">
    <location>
        <begin position="129"/>
        <end position="387"/>
    </location>
</feature>
<dbReference type="GO" id="GO:0004674">
    <property type="term" value="F:protein serine/threonine kinase activity"/>
    <property type="evidence" value="ECO:0007669"/>
    <property type="project" value="UniProtKB-KW"/>
</dbReference>
<evidence type="ECO:0000256" key="12">
    <source>
        <dbReference type="ARBA" id="ARBA00047899"/>
    </source>
</evidence>
<dbReference type="FunFam" id="1.10.510.10:FF:000945">
    <property type="entry name" value="Uncharacterized protein"/>
    <property type="match status" value="1"/>
</dbReference>
<dbReference type="PANTHER" id="PTHR24347">
    <property type="entry name" value="SERINE/THREONINE-PROTEIN KINASE"/>
    <property type="match status" value="1"/>
</dbReference>
<comment type="catalytic activity">
    <reaction evidence="13">
        <text>L-seryl-[protein] + ATP = O-phospho-L-seryl-[protein] + ADP + H(+)</text>
        <dbReference type="Rhea" id="RHEA:17989"/>
        <dbReference type="Rhea" id="RHEA-COMP:9863"/>
        <dbReference type="Rhea" id="RHEA-COMP:11604"/>
        <dbReference type="ChEBI" id="CHEBI:15378"/>
        <dbReference type="ChEBI" id="CHEBI:29999"/>
        <dbReference type="ChEBI" id="CHEBI:30616"/>
        <dbReference type="ChEBI" id="CHEBI:83421"/>
        <dbReference type="ChEBI" id="CHEBI:456216"/>
        <dbReference type="EC" id="2.7.11.1"/>
    </reaction>
</comment>
<comment type="catalytic activity">
    <reaction evidence="12">
        <text>L-threonyl-[protein] + ATP = O-phospho-L-threonyl-[protein] + ADP + H(+)</text>
        <dbReference type="Rhea" id="RHEA:46608"/>
        <dbReference type="Rhea" id="RHEA-COMP:11060"/>
        <dbReference type="Rhea" id="RHEA-COMP:11605"/>
        <dbReference type="ChEBI" id="CHEBI:15378"/>
        <dbReference type="ChEBI" id="CHEBI:30013"/>
        <dbReference type="ChEBI" id="CHEBI:30616"/>
        <dbReference type="ChEBI" id="CHEBI:61977"/>
        <dbReference type="ChEBI" id="CHEBI:456216"/>
        <dbReference type="EC" id="2.7.11.1"/>
    </reaction>
</comment>
<keyword evidence="5" id="KW-0479">Metal-binding</keyword>
<keyword evidence="9" id="KW-0106">Calcium</keyword>
<accession>A0AAU9JDK6</accession>
<comment type="similarity">
    <text evidence="11">Belongs to the protein kinase superfamily. Ser/Thr protein kinase family. CDPK subfamily.</text>
</comment>
<keyword evidence="6" id="KW-0677">Repeat</keyword>
<dbReference type="GO" id="GO:0005524">
    <property type="term" value="F:ATP binding"/>
    <property type="evidence" value="ECO:0007669"/>
    <property type="project" value="UniProtKB-UniRule"/>
</dbReference>
<evidence type="ECO:0000256" key="1">
    <source>
        <dbReference type="ARBA" id="ARBA00001946"/>
    </source>
</evidence>
<evidence type="ECO:0000256" key="10">
    <source>
        <dbReference type="ARBA" id="ARBA00022840"/>
    </source>
</evidence>
<dbReference type="PROSITE" id="PS50011">
    <property type="entry name" value="PROTEIN_KINASE_DOM"/>
    <property type="match status" value="1"/>
</dbReference>
<sequence>MNSIFELMDSNSCGTDHFWAPYISSNEPTFFEGSLFDLKSGLFQEKFYTVIGKSLVRWTSSKQKAKMAKLEWKPLNPFIDENQDEKLYGFSLGHKNSSKDFYVKSSSELDKWVDCLSSICIMSDIEDDYQISQQIGSGNSSVVHLGVRIQDSKKFAIKKVSKKKIQKSKINLENLINEIKIMRKLNHPNIIKLHRVYESPHNIYLVLDYVKGGDLYSRILEKGSLPESTVIKFSKKLLKVLSYTQSCGVVHRDIKPENILMISKNNDYNFKLADFGLAAEVTNENLTLRCGSPGYIAPEILRKCSYGVEADVFSAGIILYVLLSGHMPFFSKSAEGVLLRNRDCLISYRDEVWKKISKNAINLIQNLTDTQPNKRLTPKKALDHPWLSTLCKAKRSSTAKNSDREIEEVNHRSQSLMGDSDILQARKTIILSTNFAPMKNPRKIINVVKANVNICDN</sequence>
<evidence type="ECO:0000256" key="14">
    <source>
        <dbReference type="PROSITE-ProRule" id="PRU10141"/>
    </source>
</evidence>
<dbReference type="CDD" id="cd05117">
    <property type="entry name" value="STKc_CAMK"/>
    <property type="match status" value="1"/>
</dbReference>
<evidence type="ECO:0000313" key="18">
    <source>
        <dbReference type="EMBL" id="CAG9323736.1"/>
    </source>
</evidence>
<evidence type="ECO:0000256" key="7">
    <source>
        <dbReference type="ARBA" id="ARBA00022741"/>
    </source>
</evidence>
<keyword evidence="19" id="KW-1185">Reference proteome</keyword>
<dbReference type="InterPro" id="IPR000719">
    <property type="entry name" value="Prot_kinase_dom"/>
</dbReference>
<keyword evidence="10 14" id="KW-0067">ATP-binding</keyword>
<dbReference type="PROSITE" id="PS00108">
    <property type="entry name" value="PROTEIN_KINASE_ST"/>
    <property type="match status" value="1"/>
</dbReference>
<evidence type="ECO:0000256" key="8">
    <source>
        <dbReference type="ARBA" id="ARBA00022777"/>
    </source>
</evidence>
<reference evidence="18" key="1">
    <citation type="submission" date="2021-09" db="EMBL/GenBank/DDBJ databases">
        <authorList>
            <consortium name="AG Swart"/>
            <person name="Singh M."/>
            <person name="Singh A."/>
            <person name="Seah K."/>
            <person name="Emmerich C."/>
        </authorList>
    </citation>
    <scope>NUCLEOTIDE SEQUENCE</scope>
    <source>
        <strain evidence="18">ATCC30299</strain>
    </source>
</reference>
<evidence type="ECO:0000256" key="5">
    <source>
        <dbReference type="ARBA" id="ARBA00022723"/>
    </source>
</evidence>
<keyword evidence="3 15" id="KW-0723">Serine/threonine-protein kinase</keyword>
<dbReference type="InterPro" id="IPR008271">
    <property type="entry name" value="Ser/Thr_kinase_AS"/>
</dbReference>
<dbReference type="EMBL" id="CAJZBQ010000035">
    <property type="protein sequence ID" value="CAG9323736.1"/>
    <property type="molecule type" value="Genomic_DNA"/>
</dbReference>
<evidence type="ECO:0000259" key="17">
    <source>
        <dbReference type="PROSITE" id="PS50011"/>
    </source>
</evidence>
<dbReference type="EC" id="2.7.11.1" evidence="2"/>
<evidence type="ECO:0000256" key="9">
    <source>
        <dbReference type="ARBA" id="ARBA00022837"/>
    </source>
</evidence>
<keyword evidence="7 14" id="KW-0547">Nucleotide-binding</keyword>
<evidence type="ECO:0000256" key="11">
    <source>
        <dbReference type="ARBA" id="ARBA00024334"/>
    </source>
</evidence>
<dbReference type="Pfam" id="PF00069">
    <property type="entry name" value="Pkinase"/>
    <property type="match status" value="1"/>
</dbReference>
<dbReference type="SMART" id="SM00220">
    <property type="entry name" value="S_TKc"/>
    <property type="match status" value="1"/>
</dbReference>
<feature type="binding site" evidence="14">
    <location>
        <position position="159"/>
    </location>
    <ligand>
        <name>ATP</name>
        <dbReference type="ChEBI" id="CHEBI:30616"/>
    </ligand>
</feature>
<keyword evidence="16" id="KW-0175">Coiled coil</keyword>
<proteinExistence type="inferred from homology"/>